<proteinExistence type="predicted"/>
<dbReference type="Proteomes" id="UP000327157">
    <property type="component" value="Chromosome 15"/>
</dbReference>
<dbReference type="OrthoDB" id="1928683at2759"/>
<comment type="caution">
    <text evidence="1">The sequence shown here is derived from an EMBL/GenBank/DDBJ whole genome shotgun (WGS) entry which is preliminary data.</text>
</comment>
<gene>
    <name evidence="1" type="ORF">D8674_014578</name>
</gene>
<sequence length="94" mass="10167">MLPEVLRHSLPSKIFYQSSETTSSLDTASQWVFESDSKNGHFVSAEALNPLRAYLSLPPSLLAAKEGREAWVGRRDGIFGVLGKGKGLGFGDGE</sequence>
<dbReference type="AlphaFoldDB" id="A0A5N5GT10"/>
<protein>
    <submittedName>
        <fullName evidence="1">Uncharacterized protein</fullName>
    </submittedName>
</protein>
<accession>A0A5N5GT10</accession>
<evidence type="ECO:0000313" key="2">
    <source>
        <dbReference type="Proteomes" id="UP000327157"/>
    </source>
</evidence>
<organism evidence="1 2">
    <name type="scientific">Pyrus ussuriensis x Pyrus communis</name>
    <dbReference type="NCBI Taxonomy" id="2448454"/>
    <lineage>
        <taxon>Eukaryota</taxon>
        <taxon>Viridiplantae</taxon>
        <taxon>Streptophyta</taxon>
        <taxon>Embryophyta</taxon>
        <taxon>Tracheophyta</taxon>
        <taxon>Spermatophyta</taxon>
        <taxon>Magnoliopsida</taxon>
        <taxon>eudicotyledons</taxon>
        <taxon>Gunneridae</taxon>
        <taxon>Pentapetalae</taxon>
        <taxon>rosids</taxon>
        <taxon>fabids</taxon>
        <taxon>Rosales</taxon>
        <taxon>Rosaceae</taxon>
        <taxon>Amygdaloideae</taxon>
        <taxon>Maleae</taxon>
        <taxon>Pyrus</taxon>
    </lineage>
</organism>
<keyword evidence="2" id="KW-1185">Reference proteome</keyword>
<evidence type="ECO:0000313" key="1">
    <source>
        <dbReference type="EMBL" id="KAB2618709.1"/>
    </source>
</evidence>
<reference evidence="1 2" key="3">
    <citation type="submission" date="2019-11" db="EMBL/GenBank/DDBJ databases">
        <title>A de novo genome assembly of a pear dwarfing rootstock.</title>
        <authorList>
            <person name="Wang F."/>
            <person name="Wang J."/>
            <person name="Li S."/>
            <person name="Zhang Y."/>
            <person name="Fang M."/>
            <person name="Ma L."/>
            <person name="Zhao Y."/>
            <person name="Jiang S."/>
        </authorList>
    </citation>
    <scope>NUCLEOTIDE SEQUENCE [LARGE SCALE GENOMIC DNA]</scope>
    <source>
        <strain evidence="1">S2</strain>
        <tissue evidence="1">Leaf</tissue>
    </source>
</reference>
<dbReference type="EMBL" id="SMOL01000401">
    <property type="protein sequence ID" value="KAB2618709.1"/>
    <property type="molecule type" value="Genomic_DNA"/>
</dbReference>
<name>A0A5N5GT10_9ROSA</name>
<reference evidence="2" key="2">
    <citation type="submission" date="2019-10" db="EMBL/GenBank/DDBJ databases">
        <title>A de novo genome assembly of a pear dwarfing rootstock.</title>
        <authorList>
            <person name="Wang F."/>
            <person name="Wang J."/>
            <person name="Li S."/>
            <person name="Zhang Y."/>
            <person name="Fang M."/>
            <person name="Ma L."/>
            <person name="Zhao Y."/>
            <person name="Jiang S."/>
        </authorList>
    </citation>
    <scope>NUCLEOTIDE SEQUENCE [LARGE SCALE GENOMIC DNA]</scope>
</reference>
<dbReference type="PANTHER" id="PTHR36704:SF1">
    <property type="entry name" value="OS06G0239700 PROTEIN"/>
    <property type="match status" value="1"/>
</dbReference>
<reference evidence="1 2" key="1">
    <citation type="submission" date="2019-09" db="EMBL/GenBank/DDBJ databases">
        <authorList>
            <person name="Ou C."/>
        </authorList>
    </citation>
    <scope>NUCLEOTIDE SEQUENCE [LARGE SCALE GENOMIC DNA]</scope>
    <source>
        <strain evidence="1">S2</strain>
        <tissue evidence="1">Leaf</tissue>
    </source>
</reference>
<dbReference type="PANTHER" id="PTHR36704">
    <property type="entry name" value="PROTEIN, PUTATIVE-RELATED"/>
    <property type="match status" value="1"/>
</dbReference>